<name>A0A0E9VWE7_ANGAN</name>
<sequence length="27" mass="3153">MVDFLLVIMCPSLQRLLLVFLRAQYLG</sequence>
<accession>A0A0E9VWE7</accession>
<reference evidence="1" key="2">
    <citation type="journal article" date="2015" name="Fish Shellfish Immunol.">
        <title>Early steps in the European eel (Anguilla anguilla)-Vibrio vulnificus interaction in the gills: Role of the RtxA13 toxin.</title>
        <authorList>
            <person name="Callol A."/>
            <person name="Pajuelo D."/>
            <person name="Ebbesson L."/>
            <person name="Teles M."/>
            <person name="MacKenzie S."/>
            <person name="Amaro C."/>
        </authorList>
    </citation>
    <scope>NUCLEOTIDE SEQUENCE</scope>
</reference>
<proteinExistence type="predicted"/>
<dbReference type="AlphaFoldDB" id="A0A0E9VWE7"/>
<organism evidence="1">
    <name type="scientific">Anguilla anguilla</name>
    <name type="common">European freshwater eel</name>
    <name type="synonym">Muraena anguilla</name>
    <dbReference type="NCBI Taxonomy" id="7936"/>
    <lineage>
        <taxon>Eukaryota</taxon>
        <taxon>Metazoa</taxon>
        <taxon>Chordata</taxon>
        <taxon>Craniata</taxon>
        <taxon>Vertebrata</taxon>
        <taxon>Euteleostomi</taxon>
        <taxon>Actinopterygii</taxon>
        <taxon>Neopterygii</taxon>
        <taxon>Teleostei</taxon>
        <taxon>Anguilliformes</taxon>
        <taxon>Anguillidae</taxon>
        <taxon>Anguilla</taxon>
    </lineage>
</organism>
<evidence type="ECO:0000313" key="1">
    <source>
        <dbReference type="EMBL" id="JAH82469.1"/>
    </source>
</evidence>
<protein>
    <submittedName>
        <fullName evidence="1">Uncharacterized protein</fullName>
    </submittedName>
</protein>
<reference evidence="1" key="1">
    <citation type="submission" date="2014-11" db="EMBL/GenBank/DDBJ databases">
        <authorList>
            <person name="Amaro Gonzalez C."/>
        </authorList>
    </citation>
    <scope>NUCLEOTIDE SEQUENCE</scope>
</reference>
<dbReference type="EMBL" id="GBXM01026108">
    <property type="protein sequence ID" value="JAH82469.1"/>
    <property type="molecule type" value="Transcribed_RNA"/>
</dbReference>